<evidence type="ECO:0000259" key="6">
    <source>
        <dbReference type="PROSITE" id="PS50865"/>
    </source>
</evidence>
<dbReference type="PROSITE" id="PS50280">
    <property type="entry name" value="SET"/>
    <property type="match status" value="1"/>
</dbReference>
<dbReference type="OrthoDB" id="265717at2759"/>
<keyword evidence="2 4" id="KW-0863">Zinc-finger</keyword>
<keyword evidence="1" id="KW-0479">Metal-binding</keyword>
<dbReference type="SUPFAM" id="SSF82199">
    <property type="entry name" value="SET domain"/>
    <property type="match status" value="1"/>
</dbReference>
<dbReference type="Gene3D" id="6.10.140.2220">
    <property type="match status" value="1"/>
</dbReference>
<reference evidence="7 8" key="1">
    <citation type="submission" date="2014-06" db="EMBL/GenBank/DDBJ databases">
        <title>Evolutionary Origins and Diversification of the Mycorrhizal Mutualists.</title>
        <authorList>
            <consortium name="DOE Joint Genome Institute"/>
            <consortium name="Mycorrhizal Genomics Consortium"/>
            <person name="Kohler A."/>
            <person name="Kuo A."/>
            <person name="Nagy L.G."/>
            <person name="Floudas D."/>
            <person name="Copeland A."/>
            <person name="Barry K.W."/>
            <person name="Cichocki N."/>
            <person name="Veneault-Fourrey C."/>
            <person name="LaButti K."/>
            <person name="Lindquist E.A."/>
            <person name="Lipzen A."/>
            <person name="Lundell T."/>
            <person name="Morin E."/>
            <person name="Murat C."/>
            <person name="Riley R."/>
            <person name="Ohm R."/>
            <person name="Sun H."/>
            <person name="Tunlid A."/>
            <person name="Henrissat B."/>
            <person name="Grigoriev I.V."/>
            <person name="Hibbett D.S."/>
            <person name="Martin F."/>
        </authorList>
    </citation>
    <scope>NUCLEOTIDE SEQUENCE [LARGE SCALE GENOMIC DNA]</scope>
    <source>
        <strain evidence="7 8">SS14</strain>
    </source>
</reference>
<dbReference type="PROSITE" id="PS50865">
    <property type="entry name" value="ZF_MYND_2"/>
    <property type="match status" value="1"/>
</dbReference>
<organism evidence="7 8">
    <name type="scientific">Sphaerobolus stellatus (strain SS14)</name>
    <dbReference type="NCBI Taxonomy" id="990650"/>
    <lineage>
        <taxon>Eukaryota</taxon>
        <taxon>Fungi</taxon>
        <taxon>Dikarya</taxon>
        <taxon>Basidiomycota</taxon>
        <taxon>Agaricomycotina</taxon>
        <taxon>Agaricomycetes</taxon>
        <taxon>Phallomycetidae</taxon>
        <taxon>Geastrales</taxon>
        <taxon>Sphaerobolaceae</taxon>
        <taxon>Sphaerobolus</taxon>
    </lineage>
</organism>
<dbReference type="PROSITE" id="PS01360">
    <property type="entry name" value="ZF_MYND_1"/>
    <property type="match status" value="1"/>
</dbReference>
<dbReference type="HOGENOM" id="CLU_018406_4_1_1"/>
<dbReference type="PANTHER" id="PTHR12197:SF251">
    <property type="entry name" value="EG:BACR7C10.4 PROTEIN"/>
    <property type="match status" value="1"/>
</dbReference>
<dbReference type="Proteomes" id="UP000054279">
    <property type="component" value="Unassembled WGS sequence"/>
</dbReference>
<dbReference type="GO" id="GO:0005634">
    <property type="term" value="C:nucleus"/>
    <property type="evidence" value="ECO:0007669"/>
    <property type="project" value="TreeGrafter"/>
</dbReference>
<dbReference type="InterPro" id="IPR002893">
    <property type="entry name" value="Znf_MYND"/>
</dbReference>
<dbReference type="Gene3D" id="1.10.220.160">
    <property type="match status" value="1"/>
</dbReference>
<accession>A0A0C9UPJ9</accession>
<dbReference type="EMBL" id="KN837340">
    <property type="protein sequence ID" value="KIJ27280.1"/>
    <property type="molecule type" value="Genomic_DNA"/>
</dbReference>
<sequence>MNLAKEGASESSNIQITPDNPSSSLLLVNHPGLYVDLPSDLEIRSDNVKGRGVYAKKSFKRGTVLLAQRPYIISISTPNLSSYCSYCAVPSKSESSLKRCTKCKVVWYCSSVCQNADWPIHKHECPAICRWMASAPDGSPPGEAVRTLGRILWGRKVQGEDSGWWKEILALQSHRGSLPSSSTDSYTQLAHFLVRYLGVTSPVELEPYGLHSAGDIVDLISKFTTNTFTLSTPTLTPIGTSVSPLAALFNHSCRPNAVIVFPRTPHPSTGASGSSEPSLHVIAIRDIEPGEEVLTSYVDISLPTHKRQEDLKETYNFTCSCTVCSGTGNVVDPREIVMCPSSCGGVCPAPFNTDKGWCCTSCKASYAISSIEDIEDKRRLGQDALDKATKLQFSDPQRALKLTTNLMSLLAPHLPPSAHPVLGLARLHQSLMIDALSSASDSSSVLDDTIRAATRVVSGLTAVLDEGHPVRALSLAE</sequence>
<evidence type="ECO:0000256" key="1">
    <source>
        <dbReference type="ARBA" id="ARBA00022723"/>
    </source>
</evidence>
<evidence type="ECO:0000256" key="2">
    <source>
        <dbReference type="ARBA" id="ARBA00022771"/>
    </source>
</evidence>
<evidence type="ECO:0000313" key="7">
    <source>
        <dbReference type="EMBL" id="KIJ27280.1"/>
    </source>
</evidence>
<keyword evidence="8" id="KW-1185">Reference proteome</keyword>
<evidence type="ECO:0000313" key="8">
    <source>
        <dbReference type="Proteomes" id="UP000054279"/>
    </source>
</evidence>
<evidence type="ECO:0000256" key="3">
    <source>
        <dbReference type="ARBA" id="ARBA00022833"/>
    </source>
</evidence>
<name>A0A0C9UPJ9_SPHS4</name>
<dbReference type="GO" id="GO:0008270">
    <property type="term" value="F:zinc ion binding"/>
    <property type="evidence" value="ECO:0007669"/>
    <property type="project" value="UniProtKB-KW"/>
</dbReference>
<dbReference type="InterPro" id="IPR046341">
    <property type="entry name" value="SET_dom_sf"/>
</dbReference>
<dbReference type="Pfam" id="PF00856">
    <property type="entry name" value="SET"/>
    <property type="match status" value="1"/>
</dbReference>
<gene>
    <name evidence="7" type="ORF">M422DRAFT_191221</name>
</gene>
<keyword evidence="3" id="KW-0862">Zinc</keyword>
<dbReference type="AlphaFoldDB" id="A0A0C9UPJ9"/>
<dbReference type="InterPro" id="IPR001214">
    <property type="entry name" value="SET_dom"/>
</dbReference>
<feature type="domain" description="MYND-type" evidence="6">
    <location>
        <begin position="84"/>
        <end position="125"/>
    </location>
</feature>
<feature type="domain" description="SET" evidence="5">
    <location>
        <begin position="39"/>
        <end position="298"/>
    </location>
</feature>
<proteinExistence type="predicted"/>
<dbReference type="PANTHER" id="PTHR12197">
    <property type="entry name" value="HISTONE-LYSINE N-METHYLTRANSFERASE SMYD"/>
    <property type="match status" value="1"/>
</dbReference>
<dbReference type="Gene3D" id="2.170.270.10">
    <property type="entry name" value="SET domain"/>
    <property type="match status" value="1"/>
</dbReference>
<protein>
    <recommendedName>
        <fullName evidence="9">SET domain-containing protein</fullName>
    </recommendedName>
</protein>
<evidence type="ECO:0008006" key="9">
    <source>
        <dbReference type="Google" id="ProtNLM"/>
    </source>
</evidence>
<dbReference type="InterPro" id="IPR050869">
    <property type="entry name" value="H3K4_H4K5_MeTrfase"/>
</dbReference>
<evidence type="ECO:0000256" key="4">
    <source>
        <dbReference type="PROSITE-ProRule" id="PRU00134"/>
    </source>
</evidence>
<feature type="non-terminal residue" evidence="7">
    <location>
        <position position="1"/>
    </location>
</feature>
<dbReference type="Pfam" id="PF01753">
    <property type="entry name" value="zf-MYND"/>
    <property type="match status" value="1"/>
</dbReference>
<evidence type="ECO:0000259" key="5">
    <source>
        <dbReference type="PROSITE" id="PS50280"/>
    </source>
</evidence>
<dbReference type="SMART" id="SM00317">
    <property type="entry name" value="SET"/>
    <property type="match status" value="1"/>
</dbReference>